<evidence type="ECO:0000256" key="7">
    <source>
        <dbReference type="NCBIfam" id="TIGR00212"/>
    </source>
</evidence>
<feature type="domain" description="Porphobilinogen deaminase N-terminal" evidence="8">
    <location>
        <begin position="6"/>
        <end position="221"/>
    </location>
</feature>
<protein>
    <recommendedName>
        <fullName evidence="7">Hydroxymethylbilane synthase</fullName>
        <ecNumber evidence="7">2.5.1.61</ecNumber>
    </recommendedName>
</protein>
<dbReference type="PIRSF" id="PIRSF001438">
    <property type="entry name" value="4pyrrol_synth_OHMeBilane_synth"/>
    <property type="match status" value="1"/>
</dbReference>
<dbReference type="InterPro" id="IPR022417">
    <property type="entry name" value="Porphobilin_deaminase_N"/>
</dbReference>
<dbReference type="SUPFAM" id="SSF54782">
    <property type="entry name" value="Porphobilinogen deaminase (hydroxymethylbilane synthase), C-terminal domain"/>
    <property type="match status" value="1"/>
</dbReference>
<comment type="function">
    <text evidence="1">Tetrapolymerization of the monopyrrole PBG into the hydroxymethylbilane pre-uroporphyrinogen in several discrete steps.</text>
</comment>
<dbReference type="EMBL" id="CAADFZ010000092">
    <property type="protein sequence ID" value="VFK66407.1"/>
    <property type="molecule type" value="Genomic_DNA"/>
</dbReference>
<dbReference type="GO" id="GO:0004418">
    <property type="term" value="F:hydroxymethylbilane synthase activity"/>
    <property type="evidence" value="ECO:0007669"/>
    <property type="project" value="UniProtKB-UniRule"/>
</dbReference>
<organism evidence="10">
    <name type="scientific">Candidatus Kentrum sp. UNK</name>
    <dbReference type="NCBI Taxonomy" id="2126344"/>
    <lineage>
        <taxon>Bacteria</taxon>
        <taxon>Pseudomonadati</taxon>
        <taxon>Pseudomonadota</taxon>
        <taxon>Gammaproteobacteria</taxon>
        <taxon>Candidatus Kentrum</taxon>
    </lineage>
</organism>
<keyword evidence="4" id="KW-0808">Transferase</keyword>
<sequence length="314" mass="35149">MSNRKIIIGTRRSKLALLQCYQVIAELQDVSNKSYNELIDSEFKLILTTGDKKQETPEAGQLNKNAWIDKIEEALLNSVIDVAVHSGKDVPKNIAEGTKLIPIGKRSIPFDVFIGKSTNDGRVKFSSLESATIGTSSLRRQLFLRKFSESFDTVDHRGNVPTRISNLDKSSNLNGIILAAAGLMRLNVDIEYEELNQDVIVPSALQGTLVAQIREDDTHMESTLNRVVDDNTKLSFVIEREISEHLGANCNSCVGIYSFIKESELHLVISAISPKDMRQVRLNKSEELSNIDVDRFLSEVKAEEKFEELRDIIA</sequence>
<dbReference type="PANTHER" id="PTHR11557:SF0">
    <property type="entry name" value="PORPHOBILINOGEN DEAMINASE"/>
    <property type="match status" value="1"/>
</dbReference>
<dbReference type="AlphaFoldDB" id="A0A451B5U2"/>
<dbReference type="EMBL" id="CAADGD010000238">
    <property type="protein sequence ID" value="VFK73642.1"/>
    <property type="molecule type" value="Genomic_DNA"/>
</dbReference>
<evidence type="ECO:0000256" key="5">
    <source>
        <dbReference type="ARBA" id="ARBA00023244"/>
    </source>
</evidence>
<accession>A0A451B5U2</accession>
<evidence type="ECO:0000256" key="4">
    <source>
        <dbReference type="ARBA" id="ARBA00022679"/>
    </source>
</evidence>
<comment type="pathway">
    <text evidence="2">Porphyrin-containing compound metabolism; protoporphyrin-IX biosynthesis; coproporphyrinogen-III from 5-aminolevulinate: step 2/4.</text>
</comment>
<dbReference type="NCBIfam" id="TIGR00212">
    <property type="entry name" value="hemC"/>
    <property type="match status" value="1"/>
</dbReference>
<keyword evidence="5" id="KW-0627">Porphyrin biosynthesis</keyword>
<dbReference type="UniPathway" id="UPA00251">
    <property type="reaction ID" value="UER00319"/>
</dbReference>
<evidence type="ECO:0000313" key="9">
    <source>
        <dbReference type="EMBL" id="VFK66407.1"/>
    </source>
</evidence>
<evidence type="ECO:0000313" key="10">
    <source>
        <dbReference type="EMBL" id="VFK73642.1"/>
    </source>
</evidence>
<dbReference type="InterPro" id="IPR036803">
    <property type="entry name" value="Porphobilinogen_deaminase_C_sf"/>
</dbReference>
<dbReference type="Pfam" id="PF01379">
    <property type="entry name" value="Porphobil_deam"/>
    <property type="match status" value="1"/>
</dbReference>
<dbReference type="GO" id="GO:0005737">
    <property type="term" value="C:cytoplasm"/>
    <property type="evidence" value="ECO:0007669"/>
    <property type="project" value="UniProtKB-UniRule"/>
</dbReference>
<dbReference type="EC" id="2.5.1.61" evidence="7"/>
<name>A0A451B5U2_9GAMM</name>
<gene>
    <name evidence="9" type="ORF">BECKUNK1418G_GA0071005_10921</name>
    <name evidence="10" type="ORF">BECKUNK1418H_GA0071006_12385</name>
</gene>
<evidence type="ECO:0000259" key="8">
    <source>
        <dbReference type="Pfam" id="PF01379"/>
    </source>
</evidence>
<evidence type="ECO:0000256" key="6">
    <source>
        <dbReference type="ARBA" id="ARBA00048169"/>
    </source>
</evidence>
<comment type="similarity">
    <text evidence="3">Belongs to the HMBS family.</text>
</comment>
<dbReference type="Gene3D" id="3.40.190.10">
    <property type="entry name" value="Periplasmic binding protein-like II"/>
    <property type="match status" value="2"/>
</dbReference>
<evidence type="ECO:0000256" key="2">
    <source>
        <dbReference type="ARBA" id="ARBA00004735"/>
    </source>
</evidence>
<evidence type="ECO:0000256" key="3">
    <source>
        <dbReference type="ARBA" id="ARBA00005638"/>
    </source>
</evidence>
<dbReference type="InterPro" id="IPR000860">
    <property type="entry name" value="HemC"/>
</dbReference>
<evidence type="ECO:0000256" key="1">
    <source>
        <dbReference type="ARBA" id="ARBA00002869"/>
    </source>
</evidence>
<dbReference type="PRINTS" id="PR00151">
    <property type="entry name" value="PORPHBDMNASE"/>
</dbReference>
<dbReference type="Gene3D" id="3.30.160.40">
    <property type="entry name" value="Porphobilinogen deaminase, C-terminal domain"/>
    <property type="match status" value="1"/>
</dbReference>
<proteinExistence type="inferred from homology"/>
<comment type="catalytic activity">
    <reaction evidence="6">
        <text>4 porphobilinogen + H2O = hydroxymethylbilane + 4 NH4(+)</text>
        <dbReference type="Rhea" id="RHEA:13185"/>
        <dbReference type="ChEBI" id="CHEBI:15377"/>
        <dbReference type="ChEBI" id="CHEBI:28938"/>
        <dbReference type="ChEBI" id="CHEBI:57845"/>
        <dbReference type="ChEBI" id="CHEBI:58126"/>
        <dbReference type="EC" id="2.5.1.61"/>
    </reaction>
</comment>
<dbReference type="PANTHER" id="PTHR11557">
    <property type="entry name" value="PORPHOBILINOGEN DEAMINASE"/>
    <property type="match status" value="1"/>
</dbReference>
<dbReference type="GO" id="GO:0006782">
    <property type="term" value="P:protoporphyrinogen IX biosynthetic process"/>
    <property type="evidence" value="ECO:0007669"/>
    <property type="project" value="UniProtKB-UniPathway"/>
</dbReference>
<reference evidence="10" key="1">
    <citation type="submission" date="2019-02" db="EMBL/GenBank/DDBJ databases">
        <authorList>
            <person name="Gruber-Vodicka R. H."/>
            <person name="Seah K. B. B."/>
        </authorList>
    </citation>
    <scope>NUCLEOTIDE SEQUENCE</scope>
    <source>
        <strain evidence="10">BECK_BY19</strain>
        <strain evidence="9">BECK_BY8</strain>
    </source>
</reference>
<dbReference type="SUPFAM" id="SSF53850">
    <property type="entry name" value="Periplasmic binding protein-like II"/>
    <property type="match status" value="1"/>
</dbReference>